<comment type="caution">
    <text evidence="2">The sequence shown here is derived from an EMBL/GenBank/DDBJ whole genome shotgun (WGS) entry which is preliminary data.</text>
</comment>
<accession>A0AA40CKN2</accession>
<keyword evidence="1" id="KW-0812">Transmembrane</keyword>
<feature type="transmembrane region" description="Helical" evidence="1">
    <location>
        <begin position="166"/>
        <end position="185"/>
    </location>
</feature>
<keyword evidence="1" id="KW-0472">Membrane</keyword>
<keyword evidence="3" id="KW-1185">Reference proteome</keyword>
<protein>
    <submittedName>
        <fullName evidence="2">Uncharacterized protein</fullName>
    </submittedName>
</protein>
<gene>
    <name evidence="2" type="ORF">B0T16DRAFT_460738</name>
</gene>
<feature type="transmembrane region" description="Helical" evidence="1">
    <location>
        <begin position="42"/>
        <end position="62"/>
    </location>
</feature>
<organism evidence="2 3">
    <name type="scientific">Cercophora newfieldiana</name>
    <dbReference type="NCBI Taxonomy" id="92897"/>
    <lineage>
        <taxon>Eukaryota</taxon>
        <taxon>Fungi</taxon>
        <taxon>Dikarya</taxon>
        <taxon>Ascomycota</taxon>
        <taxon>Pezizomycotina</taxon>
        <taxon>Sordariomycetes</taxon>
        <taxon>Sordariomycetidae</taxon>
        <taxon>Sordariales</taxon>
        <taxon>Lasiosphaeriaceae</taxon>
        <taxon>Cercophora</taxon>
    </lineage>
</organism>
<evidence type="ECO:0000313" key="2">
    <source>
        <dbReference type="EMBL" id="KAK0640564.1"/>
    </source>
</evidence>
<name>A0AA40CKN2_9PEZI</name>
<proteinExistence type="predicted"/>
<dbReference type="Proteomes" id="UP001174936">
    <property type="component" value="Unassembled WGS sequence"/>
</dbReference>
<feature type="transmembrane region" description="Helical" evidence="1">
    <location>
        <begin position="77"/>
        <end position="99"/>
    </location>
</feature>
<reference evidence="2" key="1">
    <citation type="submission" date="2023-06" db="EMBL/GenBank/DDBJ databases">
        <title>Genome-scale phylogeny and comparative genomics of the fungal order Sordariales.</title>
        <authorList>
            <consortium name="Lawrence Berkeley National Laboratory"/>
            <person name="Hensen N."/>
            <person name="Bonometti L."/>
            <person name="Westerberg I."/>
            <person name="Brannstrom I.O."/>
            <person name="Guillou S."/>
            <person name="Cros-Aarteil S."/>
            <person name="Calhoun S."/>
            <person name="Haridas S."/>
            <person name="Kuo A."/>
            <person name="Mondo S."/>
            <person name="Pangilinan J."/>
            <person name="Riley R."/>
            <person name="Labutti K."/>
            <person name="Andreopoulos B."/>
            <person name="Lipzen A."/>
            <person name="Chen C."/>
            <person name="Yanf M."/>
            <person name="Daum C."/>
            <person name="Ng V."/>
            <person name="Clum A."/>
            <person name="Steindorff A."/>
            <person name="Ohm R."/>
            <person name="Martin F."/>
            <person name="Silar P."/>
            <person name="Natvig D."/>
            <person name="Lalanne C."/>
            <person name="Gautier V."/>
            <person name="Ament-Velasquez S.L."/>
            <person name="Kruys A."/>
            <person name="Hutchinson M.I."/>
            <person name="Powell A.J."/>
            <person name="Barry K."/>
            <person name="Miller A.N."/>
            <person name="Grigoriev I.V."/>
            <person name="Debuchy R."/>
            <person name="Gladieux P."/>
            <person name="Thoren M.H."/>
            <person name="Johannesson H."/>
        </authorList>
    </citation>
    <scope>NUCLEOTIDE SEQUENCE</scope>
    <source>
        <strain evidence="2">SMH2532-1</strain>
    </source>
</reference>
<evidence type="ECO:0000256" key="1">
    <source>
        <dbReference type="SAM" id="Phobius"/>
    </source>
</evidence>
<keyword evidence="1" id="KW-1133">Transmembrane helix</keyword>
<evidence type="ECO:0000313" key="3">
    <source>
        <dbReference type="Proteomes" id="UP001174936"/>
    </source>
</evidence>
<feature type="transmembrane region" description="Helical" evidence="1">
    <location>
        <begin position="111"/>
        <end position="132"/>
    </location>
</feature>
<dbReference type="AlphaFoldDB" id="A0AA40CKN2"/>
<dbReference type="EMBL" id="JAULSV010000006">
    <property type="protein sequence ID" value="KAK0640564.1"/>
    <property type="molecule type" value="Genomic_DNA"/>
</dbReference>
<sequence length="229" mass="25136">MVYNQTTKPVGADIELASASTRQHERTGIPPETYPYRRGLSCLLRGFFGTLSTGILALNVFLLDSNTLGDNISKSTFAAPLATCGLSILLNYFALISSILRRYGPRGHWKLMIFVEPIVTCFGIWAYVVFAYNLQDQVVPDEGVGEDGKKWIEYYKPILRGLVADMSLAIGLLHLAAALGGLWGMKLVSMRRKAYDTTGSQSITGLKMIGWANPSRSGRVAHTGYPEPN</sequence>